<dbReference type="STRING" id="53326.A0A016VQA0"/>
<dbReference type="PANTHER" id="PTHR11069">
    <property type="entry name" value="GLUCOSYLCERAMIDASE"/>
    <property type="match status" value="1"/>
</dbReference>
<evidence type="ECO:0000256" key="1">
    <source>
        <dbReference type="ARBA" id="ARBA00001013"/>
    </source>
</evidence>
<dbReference type="GO" id="GO:0005774">
    <property type="term" value="C:vacuolar membrane"/>
    <property type="evidence" value="ECO:0007669"/>
    <property type="project" value="UniProtKB-ARBA"/>
</dbReference>
<sequence>MVDSFPSRAIPLYMTMQNLNATGTMIHTPNYRVFLIEKYGAPARRTITKRIQAQLISRVVEMLLFLTLVLLVFSNQPVQAGNPQILPYCQPQSLSTSCLSIVCVCNATFCDELESPGVLGYDEVQLYTSSEDGDRVLRTTLSFDTAATSSNRIHIETEIRHQQIVGFGSTFSDAAAITVSSLSSGAKKNAIDAYFSPKGAEYTLGRLPMGGTDFSLREYSYDDVAGDFGLEQFLLADEDIKYKIPLIKAAQAVSNIDINLFGSPWLTPSWMREIVNGEMMLKGAPNGQYYETWAKYYTKFVEAYAARSVDIWGLSVQNEPNAGFGRLANLPNLTMAYTPKLQRDFIKLNLGPVLKSTNATKDIKLIVMDDQRDAASVWADTIFGDTEASRYSDGIGVQWYSDSAFSTATLGTIHKNYPKKFILGTEAGFSFDKDNIGCWDRAEQYAFDIINDMNKFITGWVDLNLFVDNVGGPNRVGLTSDAAIIVDSSKDQIYKQPMFYIMAHFSKFIRPGAHRVQMQMPGGAYGTAFVNAWGQRALVVLNRAKSGVTSFSISDSSKPGKFLNVKMKPRSIFTAVWDK</sequence>
<dbReference type="GO" id="GO:0030163">
    <property type="term" value="P:protein catabolic process"/>
    <property type="evidence" value="ECO:0007669"/>
    <property type="project" value="UniProtKB-ARBA"/>
</dbReference>
<evidence type="ECO:0000313" key="15">
    <source>
        <dbReference type="EMBL" id="EYC29491.1"/>
    </source>
</evidence>
<dbReference type="Gene3D" id="2.60.40.1180">
    <property type="entry name" value="Golgi alpha-mannosidase II"/>
    <property type="match status" value="1"/>
</dbReference>
<evidence type="ECO:0000256" key="4">
    <source>
        <dbReference type="ARBA" id="ARBA00005382"/>
    </source>
</evidence>
<dbReference type="GO" id="GO:0005764">
    <property type="term" value="C:lysosome"/>
    <property type="evidence" value="ECO:0007669"/>
    <property type="project" value="UniProtKB-ARBA"/>
</dbReference>
<proteinExistence type="inferred from homology"/>
<evidence type="ECO:0000256" key="2">
    <source>
        <dbReference type="ARBA" id="ARBA00004760"/>
    </source>
</evidence>
<dbReference type="EC" id="3.2.1.45" evidence="5 12"/>
<dbReference type="Gene3D" id="3.20.20.80">
    <property type="entry name" value="Glycosidases"/>
    <property type="match status" value="1"/>
</dbReference>
<keyword evidence="9 12" id="KW-0443">Lipid metabolism</keyword>
<dbReference type="GO" id="GO:0016241">
    <property type="term" value="P:regulation of macroautophagy"/>
    <property type="evidence" value="ECO:0007669"/>
    <property type="project" value="UniProtKB-ARBA"/>
</dbReference>
<keyword evidence="8 12" id="KW-0746">Sphingolipid metabolism</keyword>
<comment type="similarity">
    <text evidence="4 12">Belongs to the glycosyl hydrolase 30 family.</text>
</comment>
<dbReference type="GO" id="GO:0007040">
    <property type="term" value="P:lysosome organization"/>
    <property type="evidence" value="ECO:0007669"/>
    <property type="project" value="UniProtKB-ARBA"/>
</dbReference>
<comment type="pathway">
    <text evidence="2">Lipid metabolism; sphingolipid metabolism.</text>
</comment>
<keyword evidence="6" id="KW-0732">Signal</keyword>
<dbReference type="PANTHER" id="PTHR11069:SF23">
    <property type="entry name" value="LYSOSOMAL ACID GLUCOSYLCERAMIDASE"/>
    <property type="match status" value="1"/>
</dbReference>
<dbReference type="GO" id="GO:0032006">
    <property type="term" value="P:regulation of TOR signaling"/>
    <property type="evidence" value="ECO:0007669"/>
    <property type="project" value="UniProtKB-ARBA"/>
</dbReference>
<evidence type="ECO:0000256" key="3">
    <source>
        <dbReference type="ARBA" id="ARBA00004991"/>
    </source>
</evidence>
<dbReference type="GO" id="GO:0010605">
    <property type="term" value="P:negative regulation of macromolecule metabolic process"/>
    <property type="evidence" value="ECO:0007669"/>
    <property type="project" value="UniProtKB-ARBA"/>
</dbReference>
<dbReference type="GO" id="GO:0006066">
    <property type="term" value="P:alcohol metabolic process"/>
    <property type="evidence" value="ECO:0007669"/>
    <property type="project" value="UniProtKB-ARBA"/>
</dbReference>
<gene>
    <name evidence="15" type="primary">Acey_s0006.g3002</name>
    <name evidence="15" type="ORF">Y032_0006g3002</name>
</gene>
<reference evidence="16" key="1">
    <citation type="journal article" date="2015" name="Nat. Genet.">
        <title>The genome and transcriptome of the zoonotic hookworm Ancylostoma ceylanicum identify infection-specific gene families.</title>
        <authorList>
            <person name="Schwarz E.M."/>
            <person name="Hu Y."/>
            <person name="Antoshechkin I."/>
            <person name="Miller M.M."/>
            <person name="Sternberg P.W."/>
            <person name="Aroian R.V."/>
        </authorList>
    </citation>
    <scope>NUCLEOTIDE SEQUENCE</scope>
    <source>
        <strain evidence="16">HY135</strain>
    </source>
</reference>
<dbReference type="InterPro" id="IPR013780">
    <property type="entry name" value="Glyco_hydro_b"/>
</dbReference>
<dbReference type="EMBL" id="JARK01001342">
    <property type="protein sequence ID" value="EYC29491.1"/>
    <property type="molecule type" value="Genomic_DNA"/>
</dbReference>
<dbReference type="GO" id="GO:0005102">
    <property type="term" value="F:signaling receptor binding"/>
    <property type="evidence" value="ECO:0007669"/>
    <property type="project" value="UniProtKB-ARBA"/>
</dbReference>
<dbReference type="OrthoDB" id="5825086at2759"/>
<evidence type="ECO:0000256" key="7">
    <source>
        <dbReference type="ARBA" id="ARBA00022801"/>
    </source>
</evidence>
<comment type="catalytic activity">
    <reaction evidence="10">
        <text>a beta-D-glucosylceramide + H2O = an N-acyl-sphingoid base + D-glucose</text>
        <dbReference type="Rhea" id="RHEA:81447"/>
        <dbReference type="ChEBI" id="CHEBI:4167"/>
        <dbReference type="ChEBI" id="CHEBI:15377"/>
        <dbReference type="ChEBI" id="CHEBI:83264"/>
        <dbReference type="ChEBI" id="CHEBI:83273"/>
    </reaction>
    <physiologicalReaction direction="left-to-right" evidence="10">
        <dbReference type="Rhea" id="RHEA:81448"/>
    </physiologicalReaction>
</comment>
<keyword evidence="16" id="KW-1185">Reference proteome</keyword>
<dbReference type="InterPro" id="IPR033453">
    <property type="entry name" value="Glyco_hydro_30_TIM-barrel"/>
</dbReference>
<dbReference type="GO" id="GO:0008202">
    <property type="term" value="P:steroid metabolic process"/>
    <property type="evidence" value="ECO:0007669"/>
    <property type="project" value="UniProtKB-ARBA"/>
</dbReference>
<dbReference type="InterPro" id="IPR017853">
    <property type="entry name" value="GH"/>
</dbReference>
<evidence type="ECO:0000256" key="10">
    <source>
        <dbReference type="ARBA" id="ARBA00050474"/>
    </source>
</evidence>
<keyword evidence="7 12" id="KW-0378">Hydrolase</keyword>
<evidence type="ECO:0000313" key="16">
    <source>
        <dbReference type="Proteomes" id="UP000024635"/>
    </source>
</evidence>
<dbReference type="FunFam" id="3.20.20.80:FF:000030">
    <property type="entry name" value="Lysosomal acid glucosylceramidase"/>
    <property type="match status" value="1"/>
</dbReference>
<evidence type="ECO:0000256" key="6">
    <source>
        <dbReference type="ARBA" id="ARBA00022729"/>
    </source>
</evidence>
<dbReference type="GO" id="GO:0016758">
    <property type="term" value="F:hexosyltransferase activity"/>
    <property type="evidence" value="ECO:0007669"/>
    <property type="project" value="UniProtKB-ARBA"/>
</dbReference>
<keyword evidence="12" id="KW-0326">Glycosidase</keyword>
<protein>
    <recommendedName>
        <fullName evidence="5 12">Glucosylceramidase</fullName>
        <ecNumber evidence="5 12">3.2.1.45</ecNumber>
    </recommendedName>
</protein>
<dbReference type="SUPFAM" id="SSF51445">
    <property type="entry name" value="(Trans)glycosidases"/>
    <property type="match status" value="1"/>
</dbReference>
<comment type="catalytic activity">
    <reaction evidence="1">
        <text>a beta-D-glucosyl-(1&lt;-&gt;1')-N-acylsphing-4-enine + H2O = an N-acylsphing-4-enine + D-glucose</text>
        <dbReference type="Rhea" id="RHEA:13269"/>
        <dbReference type="ChEBI" id="CHEBI:4167"/>
        <dbReference type="ChEBI" id="CHEBI:15377"/>
        <dbReference type="ChEBI" id="CHEBI:22801"/>
        <dbReference type="ChEBI" id="CHEBI:52639"/>
        <dbReference type="EC" id="3.2.1.45"/>
    </reaction>
    <physiologicalReaction direction="left-to-right" evidence="1">
        <dbReference type="Rhea" id="RHEA:13270"/>
    </physiologicalReaction>
</comment>
<accession>A0A016VQA0</accession>
<comment type="pathway">
    <text evidence="3">Sphingolipid metabolism.</text>
</comment>
<organism evidence="15 16">
    <name type="scientific">Ancylostoma ceylanicum</name>
    <dbReference type="NCBI Taxonomy" id="53326"/>
    <lineage>
        <taxon>Eukaryota</taxon>
        <taxon>Metazoa</taxon>
        <taxon>Ecdysozoa</taxon>
        <taxon>Nematoda</taxon>
        <taxon>Chromadorea</taxon>
        <taxon>Rhabditida</taxon>
        <taxon>Rhabditina</taxon>
        <taxon>Rhabditomorpha</taxon>
        <taxon>Strongyloidea</taxon>
        <taxon>Ancylostomatidae</taxon>
        <taxon>Ancylostomatinae</taxon>
        <taxon>Ancylostoma</taxon>
    </lineage>
</organism>
<evidence type="ECO:0000256" key="8">
    <source>
        <dbReference type="ARBA" id="ARBA00022919"/>
    </source>
</evidence>
<comment type="caution">
    <text evidence="15">The sequence shown here is derived from an EMBL/GenBank/DDBJ whole genome shotgun (WGS) entry which is preliminary data.</text>
</comment>
<evidence type="ECO:0000259" key="13">
    <source>
        <dbReference type="Pfam" id="PF02055"/>
    </source>
</evidence>
<evidence type="ECO:0000256" key="5">
    <source>
        <dbReference type="ARBA" id="ARBA00012658"/>
    </source>
</evidence>
<dbReference type="InterPro" id="IPR001139">
    <property type="entry name" value="Glyco_hydro_30"/>
</dbReference>
<evidence type="ECO:0000259" key="14">
    <source>
        <dbReference type="Pfam" id="PF17189"/>
    </source>
</evidence>
<dbReference type="GO" id="GO:0004348">
    <property type="term" value="F:glucosylceramidase activity"/>
    <property type="evidence" value="ECO:0007669"/>
    <property type="project" value="UniProtKB-EC"/>
</dbReference>
<dbReference type="Proteomes" id="UP000024635">
    <property type="component" value="Unassembled WGS sequence"/>
</dbReference>
<dbReference type="PRINTS" id="PR00843">
    <property type="entry name" value="GLHYDRLASE30"/>
</dbReference>
<evidence type="ECO:0000256" key="11">
    <source>
        <dbReference type="ARBA" id="ARBA00051345"/>
    </source>
</evidence>
<dbReference type="GO" id="GO:0006914">
    <property type="term" value="P:autophagy"/>
    <property type="evidence" value="ECO:0007669"/>
    <property type="project" value="UniProtKB-ARBA"/>
</dbReference>
<dbReference type="SUPFAM" id="SSF51011">
    <property type="entry name" value="Glycosyl hydrolase domain"/>
    <property type="match status" value="1"/>
</dbReference>
<dbReference type="GO" id="GO:0042391">
    <property type="term" value="P:regulation of membrane potential"/>
    <property type="evidence" value="ECO:0007669"/>
    <property type="project" value="UniProtKB-ARBA"/>
</dbReference>
<name>A0A016VQA0_9BILA</name>
<evidence type="ECO:0000256" key="9">
    <source>
        <dbReference type="ARBA" id="ARBA00023098"/>
    </source>
</evidence>
<dbReference type="GO" id="GO:0051246">
    <property type="term" value="P:regulation of protein metabolic process"/>
    <property type="evidence" value="ECO:0007669"/>
    <property type="project" value="UniProtKB-ARBA"/>
</dbReference>
<comment type="catalytic activity">
    <reaction evidence="11">
        <text>an N-acyl-1-beta-D-glucosyl-15-methylhexadecasphing-4-enine + H2O = an N-acyl-15-methylhexadecasphing-4-enine + D-glucose</text>
        <dbReference type="Rhea" id="RHEA:34755"/>
        <dbReference type="ChEBI" id="CHEBI:4167"/>
        <dbReference type="ChEBI" id="CHEBI:15377"/>
        <dbReference type="ChEBI" id="CHEBI:70815"/>
        <dbReference type="ChEBI" id="CHEBI:70846"/>
    </reaction>
    <physiologicalReaction direction="left-to-right" evidence="11">
        <dbReference type="Rhea" id="RHEA:34756"/>
    </physiologicalReaction>
</comment>
<dbReference type="Pfam" id="PF17189">
    <property type="entry name" value="Glyco_hydro_30C"/>
    <property type="match status" value="1"/>
</dbReference>
<dbReference type="AlphaFoldDB" id="A0A016VQA0"/>
<feature type="domain" description="Glycosyl hydrolase family 30 TIM-barrel" evidence="13">
    <location>
        <begin position="164"/>
        <end position="509"/>
    </location>
</feature>
<evidence type="ECO:0000256" key="12">
    <source>
        <dbReference type="RuleBase" id="RU361188"/>
    </source>
</evidence>
<feature type="domain" description="Glycosyl hydrolase family 30 beta sandwich" evidence="14">
    <location>
        <begin position="512"/>
        <end position="574"/>
    </location>
</feature>
<dbReference type="GO" id="GO:0006680">
    <property type="term" value="P:glucosylceramide catabolic process"/>
    <property type="evidence" value="ECO:0007669"/>
    <property type="project" value="UniProtKB-ARBA"/>
</dbReference>
<dbReference type="Pfam" id="PF02055">
    <property type="entry name" value="Glyco_hydro_30"/>
    <property type="match status" value="1"/>
</dbReference>
<dbReference type="InterPro" id="IPR033452">
    <property type="entry name" value="GH30_C"/>
</dbReference>